<keyword evidence="1" id="KW-0472">Membrane</keyword>
<keyword evidence="1" id="KW-1133">Transmembrane helix</keyword>
<comment type="caution">
    <text evidence="2">The sequence shown here is derived from an EMBL/GenBank/DDBJ whole genome shotgun (WGS) entry which is preliminary data.</text>
</comment>
<protein>
    <submittedName>
        <fullName evidence="2">Uncharacterized protein</fullName>
    </submittedName>
</protein>
<evidence type="ECO:0000256" key="1">
    <source>
        <dbReference type="SAM" id="Phobius"/>
    </source>
</evidence>
<reference evidence="2" key="1">
    <citation type="submission" date="2022-01" db="EMBL/GenBank/DDBJ databases">
        <title>Genome Sequence Resource for Two Populations of Ditylenchus destructor, the Migratory Endoparasitic Phytonematode.</title>
        <authorList>
            <person name="Zhang H."/>
            <person name="Lin R."/>
            <person name="Xie B."/>
        </authorList>
    </citation>
    <scope>NUCLEOTIDE SEQUENCE</scope>
    <source>
        <strain evidence="2">BazhouSP</strain>
    </source>
</reference>
<keyword evidence="3" id="KW-1185">Reference proteome</keyword>
<dbReference type="AlphaFoldDB" id="A0AAD4QZM8"/>
<proteinExistence type="predicted"/>
<sequence length="188" mass="22124">MSRDFKGDVRDPWAWRNTWTGEIRSDYAELWIVIPLIVGFLFLAFAMVLPLFIYKYCRQVCPCQKCCEFFERFLTVLHQIGREKDLGRHRGRTRTVATSFENPAFDPLSVTNIPQYSSKQIQQCSKPNGPVQGPSHKNRINTRIQRRHKSMREPMIDKRWRARNAIRKYVSRSNSCPSKPPLVPRIKL</sequence>
<accession>A0AAD4QZM8</accession>
<feature type="transmembrane region" description="Helical" evidence="1">
    <location>
        <begin position="30"/>
        <end position="54"/>
    </location>
</feature>
<evidence type="ECO:0000313" key="3">
    <source>
        <dbReference type="Proteomes" id="UP001201812"/>
    </source>
</evidence>
<gene>
    <name evidence="2" type="ORF">DdX_09877</name>
</gene>
<keyword evidence="1" id="KW-0812">Transmembrane</keyword>
<name>A0AAD4QZM8_9BILA</name>
<dbReference type="Proteomes" id="UP001201812">
    <property type="component" value="Unassembled WGS sequence"/>
</dbReference>
<dbReference type="EMBL" id="JAKKPZ010000020">
    <property type="protein sequence ID" value="KAI1711916.1"/>
    <property type="molecule type" value="Genomic_DNA"/>
</dbReference>
<evidence type="ECO:0000313" key="2">
    <source>
        <dbReference type="EMBL" id="KAI1711916.1"/>
    </source>
</evidence>
<organism evidence="2 3">
    <name type="scientific">Ditylenchus destructor</name>
    <dbReference type="NCBI Taxonomy" id="166010"/>
    <lineage>
        <taxon>Eukaryota</taxon>
        <taxon>Metazoa</taxon>
        <taxon>Ecdysozoa</taxon>
        <taxon>Nematoda</taxon>
        <taxon>Chromadorea</taxon>
        <taxon>Rhabditida</taxon>
        <taxon>Tylenchina</taxon>
        <taxon>Tylenchomorpha</taxon>
        <taxon>Sphaerularioidea</taxon>
        <taxon>Anguinidae</taxon>
        <taxon>Anguininae</taxon>
        <taxon>Ditylenchus</taxon>
    </lineage>
</organism>